<dbReference type="InterPro" id="IPR001128">
    <property type="entry name" value="Cyt_P450"/>
</dbReference>
<evidence type="ECO:0000256" key="1">
    <source>
        <dbReference type="ARBA" id="ARBA00001971"/>
    </source>
</evidence>
<dbReference type="SUPFAM" id="SSF48264">
    <property type="entry name" value="Cytochrome P450"/>
    <property type="match status" value="1"/>
</dbReference>
<accession>A0A8H3XRC3</accession>
<comment type="similarity">
    <text evidence="2 8">Belongs to the cytochrome P450 family.</text>
</comment>
<keyword evidence="9" id="KW-0812">Transmembrane</keyword>
<dbReference type="Gene3D" id="1.10.630.10">
    <property type="entry name" value="Cytochrome P450"/>
    <property type="match status" value="1"/>
</dbReference>
<dbReference type="Pfam" id="PF00067">
    <property type="entry name" value="p450"/>
    <property type="match status" value="1"/>
</dbReference>
<dbReference type="InterPro" id="IPR017972">
    <property type="entry name" value="Cyt_P450_CS"/>
</dbReference>
<keyword evidence="9" id="KW-1133">Transmembrane helix</keyword>
<dbReference type="GO" id="GO:0044283">
    <property type="term" value="P:small molecule biosynthetic process"/>
    <property type="evidence" value="ECO:0007669"/>
    <property type="project" value="UniProtKB-ARBA"/>
</dbReference>
<keyword evidence="9" id="KW-0472">Membrane</keyword>
<dbReference type="GO" id="GO:0016705">
    <property type="term" value="F:oxidoreductase activity, acting on paired donors, with incorporation or reduction of molecular oxygen"/>
    <property type="evidence" value="ECO:0007669"/>
    <property type="project" value="InterPro"/>
</dbReference>
<dbReference type="PRINTS" id="PR00463">
    <property type="entry name" value="EP450I"/>
</dbReference>
<evidence type="ECO:0000256" key="9">
    <source>
        <dbReference type="SAM" id="Phobius"/>
    </source>
</evidence>
<name>A0A8H3XRC3_9EURO</name>
<gene>
    <name evidence="10" type="ORF">IFM46972_11398</name>
</gene>
<dbReference type="GO" id="GO:0005506">
    <property type="term" value="F:iron ion binding"/>
    <property type="evidence" value="ECO:0007669"/>
    <property type="project" value="InterPro"/>
</dbReference>
<dbReference type="GO" id="GO:0004497">
    <property type="term" value="F:monooxygenase activity"/>
    <property type="evidence" value="ECO:0007669"/>
    <property type="project" value="UniProtKB-KW"/>
</dbReference>
<dbReference type="Proteomes" id="UP000465221">
    <property type="component" value="Unassembled WGS sequence"/>
</dbReference>
<evidence type="ECO:0000256" key="2">
    <source>
        <dbReference type="ARBA" id="ARBA00010617"/>
    </source>
</evidence>
<keyword evidence="4 8" id="KW-0560">Oxidoreductase</keyword>
<dbReference type="InterPro" id="IPR036396">
    <property type="entry name" value="Cyt_P450_sf"/>
</dbReference>
<dbReference type="EMBL" id="BLKC01000219">
    <property type="protein sequence ID" value="GFF59500.1"/>
    <property type="molecule type" value="Genomic_DNA"/>
</dbReference>
<keyword evidence="3 7" id="KW-0479">Metal-binding</keyword>
<dbReference type="GO" id="GO:0020037">
    <property type="term" value="F:heme binding"/>
    <property type="evidence" value="ECO:0007669"/>
    <property type="project" value="InterPro"/>
</dbReference>
<evidence type="ECO:0000256" key="8">
    <source>
        <dbReference type="RuleBase" id="RU000461"/>
    </source>
</evidence>
<evidence type="ECO:0000256" key="5">
    <source>
        <dbReference type="ARBA" id="ARBA00023004"/>
    </source>
</evidence>
<keyword evidence="6 8" id="KW-0503">Monooxygenase</keyword>
<protein>
    <submittedName>
        <fullName evidence="10">Cytochrome P450 71B10</fullName>
    </submittedName>
</protein>
<dbReference type="PROSITE" id="PS00086">
    <property type="entry name" value="CYTOCHROME_P450"/>
    <property type="match status" value="1"/>
</dbReference>
<reference evidence="10 11" key="1">
    <citation type="submission" date="2020-01" db="EMBL/GenBank/DDBJ databases">
        <title>Draft genome sequence of Aspergillus udagawae IFM 46972.</title>
        <authorList>
            <person name="Takahashi H."/>
            <person name="Yaguchi T."/>
        </authorList>
    </citation>
    <scope>NUCLEOTIDE SEQUENCE [LARGE SCALE GENOMIC DNA]</scope>
    <source>
        <strain evidence="10 11">IFM 46972</strain>
    </source>
</reference>
<feature type="binding site" description="axial binding residue" evidence="7">
    <location>
        <position position="460"/>
    </location>
    <ligand>
        <name>heme</name>
        <dbReference type="ChEBI" id="CHEBI:30413"/>
    </ligand>
    <ligandPart>
        <name>Fe</name>
        <dbReference type="ChEBI" id="CHEBI:18248"/>
    </ligandPart>
</feature>
<evidence type="ECO:0000313" key="11">
    <source>
        <dbReference type="Proteomes" id="UP000465221"/>
    </source>
</evidence>
<evidence type="ECO:0000313" key="10">
    <source>
        <dbReference type="EMBL" id="GFF59500.1"/>
    </source>
</evidence>
<comment type="cofactor">
    <cofactor evidence="1 7">
        <name>heme</name>
        <dbReference type="ChEBI" id="CHEBI:30413"/>
    </cofactor>
</comment>
<keyword evidence="5 7" id="KW-0408">Iron</keyword>
<dbReference type="AlphaFoldDB" id="A0A8H3XRC3"/>
<organism evidence="10 11">
    <name type="scientific">Aspergillus udagawae</name>
    <dbReference type="NCBI Taxonomy" id="91492"/>
    <lineage>
        <taxon>Eukaryota</taxon>
        <taxon>Fungi</taxon>
        <taxon>Dikarya</taxon>
        <taxon>Ascomycota</taxon>
        <taxon>Pezizomycotina</taxon>
        <taxon>Eurotiomycetes</taxon>
        <taxon>Eurotiomycetidae</taxon>
        <taxon>Eurotiales</taxon>
        <taxon>Aspergillaceae</taxon>
        <taxon>Aspergillus</taxon>
        <taxon>Aspergillus subgen. Fumigati</taxon>
    </lineage>
</organism>
<dbReference type="InterPro" id="IPR002401">
    <property type="entry name" value="Cyt_P450_E_grp-I"/>
</dbReference>
<dbReference type="PANTHER" id="PTHR46300">
    <property type="entry name" value="P450, PUTATIVE (EUROFUNG)-RELATED-RELATED"/>
    <property type="match status" value="1"/>
</dbReference>
<evidence type="ECO:0000256" key="3">
    <source>
        <dbReference type="ARBA" id="ARBA00022723"/>
    </source>
</evidence>
<proteinExistence type="inferred from homology"/>
<dbReference type="InterPro" id="IPR050364">
    <property type="entry name" value="Cytochrome_P450_fung"/>
</dbReference>
<feature type="transmembrane region" description="Helical" evidence="9">
    <location>
        <begin position="7"/>
        <end position="27"/>
    </location>
</feature>
<dbReference type="PANTHER" id="PTHR46300:SF2">
    <property type="entry name" value="CYTOCHROME P450 MONOOXYGENASE ALNH-RELATED"/>
    <property type="match status" value="1"/>
</dbReference>
<sequence length="539" mass="60927">MALSAPLLLSLAVVGCISLYNAVLWLLSTRRPQNYPPGPRTLLGLGNIHQIPLSLPFLKYDAWAKEYGPIVGLKLGPNNMVILNDASLIYEHIVKRGQHFSARPPRYIAQEHILPDARNTYSLFMRNDYSRRLRTITKQFLVGAGLFKLAPMQKAAGTRLIYNLFQSSDDWMEHIMQWGVSTPVTMLSGAPVEEFGEHWIHDYHYSQGLMEELVDPASAPPVDIFPILRWVPSIFAEWKRKAPLTRKALLYAYGVMMNQAKKARHGSFQSLIPKLLEQSVDPSTAPDGRFTEQEIKLMMGGMLYSPSAEQNGSDAAVDSSVVTFQIILLALAAHPEAQRKAQLEIDAVFQSDTALPDTIDLDELPYLNACVTEALRWRPVSPLGLPREVIDDEIVLGYRIPKGSTVVLNQWTIQQDPEFYEDPDRYMPERFIQDQFGAKKGISQLGRKTLYTFGAGRRECPGKDFFFQNMRLAFAQILWAFDIVPTEPLHVDINKGFTSSVVLRPKPFKVKFVPRRANFGDVLLEEKLKADLKLKEILA</sequence>
<evidence type="ECO:0000256" key="6">
    <source>
        <dbReference type="ARBA" id="ARBA00023033"/>
    </source>
</evidence>
<evidence type="ECO:0000256" key="4">
    <source>
        <dbReference type="ARBA" id="ARBA00023002"/>
    </source>
</evidence>
<evidence type="ECO:0000256" key="7">
    <source>
        <dbReference type="PIRSR" id="PIRSR602401-1"/>
    </source>
</evidence>
<keyword evidence="7 8" id="KW-0349">Heme</keyword>
<comment type="caution">
    <text evidence="10">The sequence shown here is derived from an EMBL/GenBank/DDBJ whole genome shotgun (WGS) entry which is preliminary data.</text>
</comment>